<dbReference type="PANTHER" id="PTHR47087:SF1">
    <property type="entry name" value="METHIONINE S-METHYLTRANSFERASE"/>
    <property type="match status" value="1"/>
</dbReference>
<protein>
    <submittedName>
        <fullName evidence="1">Mitochondrial metal transporter</fullName>
    </submittedName>
</protein>
<dbReference type="EMBL" id="JACEIK010007966">
    <property type="protein sequence ID" value="MCE3050876.1"/>
    <property type="molecule type" value="Genomic_DNA"/>
</dbReference>
<organism evidence="1 2">
    <name type="scientific">Datura stramonium</name>
    <name type="common">Jimsonweed</name>
    <name type="synonym">Common thornapple</name>
    <dbReference type="NCBI Taxonomy" id="4076"/>
    <lineage>
        <taxon>Eukaryota</taxon>
        <taxon>Viridiplantae</taxon>
        <taxon>Streptophyta</taxon>
        <taxon>Embryophyta</taxon>
        <taxon>Tracheophyta</taxon>
        <taxon>Spermatophyta</taxon>
        <taxon>Magnoliopsida</taxon>
        <taxon>eudicotyledons</taxon>
        <taxon>Gunneridae</taxon>
        <taxon>Pentapetalae</taxon>
        <taxon>asterids</taxon>
        <taxon>lamiids</taxon>
        <taxon>Solanales</taxon>
        <taxon>Solanaceae</taxon>
        <taxon>Solanoideae</taxon>
        <taxon>Datureae</taxon>
        <taxon>Datura</taxon>
    </lineage>
</organism>
<dbReference type="PANTHER" id="PTHR47087">
    <property type="entry name" value="METHIONINE S-METHYLTRANSFERASE"/>
    <property type="match status" value="1"/>
</dbReference>
<name>A0ABS8WLQ7_DATST</name>
<proteinExistence type="predicted"/>
<sequence>MYSNIGSRFLCQNVVVFPSRAVAIENLLRLFLPHLAIVDEQLSRHLPRQWLTSLKIEKSQTDSDLEDVITVIEAPRQSDSMIELIKKLKPQVVVTGMAQFESVTSSSFEYLLDTTREIGCRLFVDISDQF</sequence>
<reference evidence="1 2" key="1">
    <citation type="journal article" date="2021" name="BMC Genomics">
        <title>Datura genome reveals duplications of psychoactive alkaloid biosynthetic genes and high mutation rate following tissue culture.</title>
        <authorList>
            <person name="Rajewski A."/>
            <person name="Carter-House D."/>
            <person name="Stajich J."/>
            <person name="Litt A."/>
        </authorList>
    </citation>
    <scope>NUCLEOTIDE SEQUENCE [LARGE SCALE GENOMIC DNA]</scope>
    <source>
        <strain evidence="1">AR-01</strain>
    </source>
</reference>
<accession>A0ABS8WLQ7</accession>
<evidence type="ECO:0000313" key="2">
    <source>
        <dbReference type="Proteomes" id="UP000823775"/>
    </source>
</evidence>
<evidence type="ECO:0000313" key="1">
    <source>
        <dbReference type="EMBL" id="MCE3050876.1"/>
    </source>
</evidence>
<keyword evidence="2" id="KW-1185">Reference proteome</keyword>
<gene>
    <name evidence="1" type="primary">MMT1_4</name>
    <name evidence="1" type="ORF">HAX54_048334</name>
</gene>
<dbReference type="Proteomes" id="UP000823775">
    <property type="component" value="Unassembled WGS sequence"/>
</dbReference>
<comment type="caution">
    <text evidence="1">The sequence shown here is derived from an EMBL/GenBank/DDBJ whole genome shotgun (WGS) entry which is preliminary data.</text>
</comment>